<proteinExistence type="predicted"/>
<dbReference type="Proteomes" id="UP000593929">
    <property type="component" value="Chromosome"/>
</dbReference>
<dbReference type="RefSeq" id="WP_056967932.1">
    <property type="nucleotide sequence ID" value="NZ_CBCRVQ010000010.1"/>
</dbReference>
<keyword evidence="1" id="KW-0812">Transmembrane</keyword>
<organism evidence="2 3">
    <name type="scientific">Limosilactobacillus mucosae</name>
    <name type="common">Lactobacillus mucosae</name>
    <dbReference type="NCBI Taxonomy" id="97478"/>
    <lineage>
        <taxon>Bacteria</taxon>
        <taxon>Bacillati</taxon>
        <taxon>Bacillota</taxon>
        <taxon>Bacilli</taxon>
        <taxon>Lactobacillales</taxon>
        <taxon>Lactobacillaceae</taxon>
        <taxon>Limosilactobacillus</taxon>
    </lineage>
</organism>
<name>A0A7L9VQG3_LIMMU</name>
<sequence>MKAAKRLFGVLFFVSWLSTFVGAFIYFWFDGSNAAIGDKVFSIALTGATVFGGAYLIMKEQE</sequence>
<feature type="transmembrane region" description="Helical" evidence="1">
    <location>
        <begin position="7"/>
        <end position="28"/>
    </location>
</feature>
<dbReference type="AlphaFoldDB" id="A0A7L9VQG3"/>
<evidence type="ECO:0000313" key="3">
    <source>
        <dbReference type="Proteomes" id="UP000593929"/>
    </source>
</evidence>
<feature type="transmembrane region" description="Helical" evidence="1">
    <location>
        <begin position="40"/>
        <end position="58"/>
    </location>
</feature>
<accession>A0A7L9VQG3</accession>
<dbReference type="EMBL" id="CP062966">
    <property type="protein sequence ID" value="QOL69653.1"/>
    <property type="molecule type" value="Genomic_DNA"/>
</dbReference>
<evidence type="ECO:0000256" key="1">
    <source>
        <dbReference type="SAM" id="Phobius"/>
    </source>
</evidence>
<keyword evidence="1" id="KW-0472">Membrane</keyword>
<protein>
    <submittedName>
        <fullName evidence="2">Uncharacterized protein</fullName>
    </submittedName>
</protein>
<keyword evidence="1" id="KW-1133">Transmembrane helix</keyword>
<gene>
    <name evidence="2" type="ORF">LM011_09845</name>
</gene>
<evidence type="ECO:0000313" key="2">
    <source>
        <dbReference type="EMBL" id="QOL69653.1"/>
    </source>
</evidence>
<reference evidence="2 3" key="1">
    <citation type="submission" date="2020-10" db="EMBL/GenBank/DDBJ databases">
        <title>Genome sequencing of Lactobacillus mucosae KCTC 21011.</title>
        <authorList>
            <person name="Kim J."/>
        </authorList>
    </citation>
    <scope>NUCLEOTIDE SEQUENCE [LARGE SCALE GENOMIC DNA]</scope>
    <source>
        <strain evidence="2 3">LM011</strain>
    </source>
</reference>